<dbReference type="AlphaFoldDB" id="A0A4S8I1T5"/>
<accession>A0A4S8I1T5</accession>
<organism evidence="1 2">
    <name type="scientific">Niastella caeni</name>
    <dbReference type="NCBI Taxonomy" id="2569763"/>
    <lineage>
        <taxon>Bacteria</taxon>
        <taxon>Pseudomonadati</taxon>
        <taxon>Bacteroidota</taxon>
        <taxon>Chitinophagia</taxon>
        <taxon>Chitinophagales</taxon>
        <taxon>Chitinophagaceae</taxon>
        <taxon>Niastella</taxon>
    </lineage>
</organism>
<proteinExistence type="predicted"/>
<protein>
    <recommendedName>
        <fullName evidence="3">Restriction endonuclease</fullName>
    </recommendedName>
</protein>
<reference evidence="1 2" key="1">
    <citation type="submission" date="2019-04" db="EMBL/GenBank/DDBJ databases">
        <title>Niastella caeni sp. nov., isolated from activated sludge.</title>
        <authorList>
            <person name="Sheng M."/>
        </authorList>
    </citation>
    <scope>NUCLEOTIDE SEQUENCE [LARGE SCALE GENOMIC DNA]</scope>
    <source>
        <strain evidence="1 2">HX-2-15</strain>
    </source>
</reference>
<gene>
    <name evidence="1" type="ORF">FAM09_03435</name>
</gene>
<evidence type="ECO:0000313" key="1">
    <source>
        <dbReference type="EMBL" id="THU41179.1"/>
    </source>
</evidence>
<evidence type="ECO:0000313" key="2">
    <source>
        <dbReference type="Proteomes" id="UP000306918"/>
    </source>
</evidence>
<comment type="caution">
    <text evidence="1">The sequence shown here is derived from an EMBL/GenBank/DDBJ whole genome shotgun (WGS) entry which is preliminary data.</text>
</comment>
<dbReference type="OrthoDB" id="7237788at2"/>
<dbReference type="EMBL" id="STFF01000001">
    <property type="protein sequence ID" value="THU41179.1"/>
    <property type="molecule type" value="Genomic_DNA"/>
</dbReference>
<dbReference type="Proteomes" id="UP000306918">
    <property type="component" value="Unassembled WGS sequence"/>
</dbReference>
<evidence type="ECO:0008006" key="3">
    <source>
        <dbReference type="Google" id="ProtNLM"/>
    </source>
</evidence>
<name>A0A4S8I1T5_9BACT</name>
<keyword evidence="2" id="KW-1185">Reference proteome</keyword>
<dbReference type="RefSeq" id="WP_136575669.1">
    <property type="nucleotide sequence ID" value="NZ_STFF01000001.1"/>
</dbReference>
<sequence length="199" mass="23173">MRIFEPKIPYTKLTPQNFFERYAGAIEINNDNKPNIFQVIMEAIRIQDQKQFYPLIEELFGYLGFNCKATRAGDTNNRSDAYIIDDEHSIPIEIKSPTEVLYINNKSIRQAIENKTILLSRKFYNTNYTTTSLAVGFSYPADRSGVYDLVEDVYKAYGYNIGFISINDILEVVWDVLIKGREFNKERIIFLKGEFKCEN</sequence>